<reference evidence="1 2" key="1">
    <citation type="submission" date="2019-08" db="EMBL/GenBank/DDBJ databases">
        <title>In-depth cultivation of the pig gut microbiome towards novel bacterial diversity and tailored functional studies.</title>
        <authorList>
            <person name="Wylensek D."/>
            <person name="Hitch T.C.A."/>
            <person name="Clavel T."/>
        </authorList>
    </citation>
    <scope>NUCLEOTIDE SEQUENCE [LARGE SCALE GENOMIC DNA]</scope>
    <source>
        <strain evidence="1 2">WCA-380-WT-3A</strain>
    </source>
</reference>
<dbReference type="AlphaFoldDB" id="A0A7K0J969"/>
<keyword evidence="2" id="KW-1185">Reference proteome</keyword>
<name>A0A7K0J969_9ACTN</name>
<sequence length="62" mass="6582">MLTVDLLAVARDAAVDRLPSLNSHRKCTGGTCITIARAAMKTAEHTHEAATTGHLSVIIRTL</sequence>
<protein>
    <submittedName>
        <fullName evidence="1">Uncharacterized protein</fullName>
    </submittedName>
</protein>
<evidence type="ECO:0000313" key="2">
    <source>
        <dbReference type="Proteomes" id="UP000466104"/>
    </source>
</evidence>
<dbReference type="RefSeq" id="WP_154564203.1">
    <property type="nucleotide sequence ID" value="NZ_VUMG01000003.1"/>
</dbReference>
<gene>
    <name evidence="1" type="ORF">FYJ43_09815</name>
</gene>
<dbReference type="EMBL" id="VUMG01000003">
    <property type="protein sequence ID" value="MSS46308.1"/>
    <property type="molecule type" value="Genomic_DNA"/>
</dbReference>
<organism evidence="1 2">
    <name type="scientific">Cutibacterium porci</name>
    <dbReference type="NCBI Taxonomy" id="2605781"/>
    <lineage>
        <taxon>Bacteria</taxon>
        <taxon>Bacillati</taxon>
        <taxon>Actinomycetota</taxon>
        <taxon>Actinomycetes</taxon>
        <taxon>Propionibacteriales</taxon>
        <taxon>Propionibacteriaceae</taxon>
        <taxon>Cutibacterium</taxon>
    </lineage>
</organism>
<accession>A0A7K0J969</accession>
<comment type="caution">
    <text evidence="1">The sequence shown here is derived from an EMBL/GenBank/DDBJ whole genome shotgun (WGS) entry which is preliminary data.</text>
</comment>
<proteinExistence type="predicted"/>
<evidence type="ECO:0000313" key="1">
    <source>
        <dbReference type="EMBL" id="MSS46308.1"/>
    </source>
</evidence>
<dbReference type="Proteomes" id="UP000466104">
    <property type="component" value="Unassembled WGS sequence"/>
</dbReference>